<dbReference type="Gene3D" id="2.30.30.490">
    <property type="match status" value="2"/>
</dbReference>
<dbReference type="SUPFAM" id="SSF53335">
    <property type="entry name" value="S-adenosyl-L-methionine-dependent methyltransferases"/>
    <property type="match status" value="1"/>
</dbReference>
<dbReference type="PROSITE" id="PS51038">
    <property type="entry name" value="BAH"/>
    <property type="match status" value="2"/>
</dbReference>
<sequence length="1127" mass="130835">MTRLFILPSKNLHKRLGNSLITFCLSAFKILNLNTINYLSPLSTTMNSKFEESDEEGELAFIDDSRSNSHINTRDVALQDGDDSDDDSDDDNYDRDIMKKYDAKLPKEIKDFEIIVKTKKHSLINEIYVDVPARKKVRNAYKSKNIVEEVGNTEEECLLTLLNEEDSLGICDGDYIKFDLNEFIIYDDNEREITDLWPEKETKKIYWDGLITDGNERILCRKGVYCTFSISGYGTEISDVEIMIQSSLDPNVWYNLLKPQQMYQKLWTSFLWKARMVKYVLDFIHENPNYLFCDLKDQFYKWISSQRSNETVFNEWINAVNGNFDFRSVVANNIDLLWHQAHNLGEDYSDTKFFNDEFCPLAWNNGAGGSNKMEKTVVTPSVYKWFVDEFPQCLLLLDSDQDDQEEINDCCERNEQSKEEPCLYIQSDQEYHEYKKIDHSKERPYFEGCISEEEQLYEKVIIDGVTFEIGDAVEIYPDDSSQRDRCYITELHRKGNSGTFRLVWLYTRNQTILCNLKKDKSSKNLREVFFTTHCECDSKTPMTIESIIRKVKVEYDESACSDYFYDEYSLFCRYYYRHVQTDGAFLTFRPEMLNFKSGNLICGCHRPKLSRFVRFINEYEVGDCILIKPRSGDNTNLYTVCYIEQIDSENELVKLRRFYRFCEVSIISSQKIAINELLYSDYVFDFNHYRSVVRGCHVEYVKYGTTLPVNLLHKGSANHFFFSRKYDTENKSIRPIKSDKMAAKFTDYKYKTGHICRLNGLDLFCGGGSLGRGFEDAGIVKCKWAIDKDPFALKTYRHNAQGDDIKIINESVNKVLSDAILDIILAGSPCQGFSYMNKHRGSDKSQSNNSLVASVASFVDFYRPRYFLLENVARITRTSVFMHLLACLLEIGYQIRFNVVSAAQLGCSQIRHRVFLWGAAKDEVLPEMPPTTHHYKKRSGAHRELLEMGNSLRLQGVQDEKHASLPMITIKDLIGDLPEIDTGIYWDPAYPDHRTYNLSLKCKEILRRVPIDPPLSDYYLARKLKLIPDIHSHASYDAKIKKYPSCNYKYCQRIDKDDVFVTICTVMIREAARAQGFLETDILCGKVSDQYRIVGNSVPRNIAFSLGIQLCKAMTDPNHKSNPRNFP</sequence>
<dbReference type="Pfam" id="PF25423">
    <property type="entry name" value="DUF7893"/>
    <property type="match status" value="1"/>
</dbReference>
<comment type="similarity">
    <text evidence="8 9">Belongs to the class I-like SAM-binding methyltransferase superfamily. C5-methyltransferase family.</text>
</comment>
<dbReference type="Pfam" id="PF00145">
    <property type="entry name" value="DNA_methylase"/>
    <property type="match status" value="1"/>
</dbReference>
<comment type="subcellular location">
    <subcellularLocation>
        <location evidence="1">Nucleus</location>
    </subcellularLocation>
</comment>
<dbReference type="InterPro" id="IPR001025">
    <property type="entry name" value="BAH_dom"/>
</dbReference>
<comment type="caution">
    <text evidence="12">The sequence shown here is derived from an EMBL/GenBank/DDBJ whole genome shotgun (WGS) entry which is preliminary data.</text>
</comment>
<dbReference type="GO" id="GO:0003886">
    <property type="term" value="F:DNA (cytosine-5-)-methyltransferase activity"/>
    <property type="evidence" value="ECO:0007669"/>
    <property type="project" value="UniProtKB-EC"/>
</dbReference>
<feature type="domain" description="BAH" evidence="11">
    <location>
        <begin position="465"/>
        <end position="587"/>
    </location>
</feature>
<dbReference type="NCBIfam" id="TIGR00675">
    <property type="entry name" value="dcm"/>
    <property type="match status" value="1"/>
</dbReference>
<dbReference type="Gene3D" id="3.90.120.10">
    <property type="entry name" value="DNA Methylase, subunit A, domain 2"/>
    <property type="match status" value="1"/>
</dbReference>
<evidence type="ECO:0000256" key="10">
    <source>
        <dbReference type="RuleBase" id="RU000417"/>
    </source>
</evidence>
<gene>
    <name evidence="12" type="ORF">DEBURN_LOCUS5541</name>
</gene>
<evidence type="ECO:0000256" key="5">
    <source>
        <dbReference type="ARBA" id="ARBA00023125"/>
    </source>
</evidence>
<feature type="domain" description="BAH" evidence="11">
    <location>
        <begin position="617"/>
        <end position="737"/>
    </location>
</feature>
<dbReference type="SMART" id="SM00439">
    <property type="entry name" value="BAH"/>
    <property type="match status" value="2"/>
</dbReference>
<evidence type="ECO:0000256" key="3">
    <source>
        <dbReference type="ARBA" id="ARBA00022679"/>
    </source>
</evidence>
<evidence type="ECO:0000256" key="7">
    <source>
        <dbReference type="PIRSR" id="PIRSR037404-1"/>
    </source>
</evidence>
<evidence type="ECO:0000256" key="8">
    <source>
        <dbReference type="PROSITE-ProRule" id="PRU01016"/>
    </source>
</evidence>
<dbReference type="InterPro" id="IPR050390">
    <property type="entry name" value="C5-Methyltransferase"/>
</dbReference>
<dbReference type="PROSITE" id="PS00094">
    <property type="entry name" value="C5_MTASE_1"/>
    <property type="match status" value="1"/>
</dbReference>
<evidence type="ECO:0000313" key="12">
    <source>
        <dbReference type="EMBL" id="CAG8518555.1"/>
    </source>
</evidence>
<dbReference type="InterPro" id="IPR057215">
    <property type="entry name" value="DUF7893"/>
</dbReference>
<dbReference type="PRINTS" id="PR00105">
    <property type="entry name" value="C5METTRFRASE"/>
</dbReference>
<feature type="active site" evidence="7 8">
    <location>
        <position position="830"/>
    </location>
</feature>
<dbReference type="Gene3D" id="3.40.50.150">
    <property type="entry name" value="Vaccinia Virus protein VP39"/>
    <property type="match status" value="1"/>
</dbReference>
<evidence type="ECO:0000313" key="13">
    <source>
        <dbReference type="Proteomes" id="UP000789706"/>
    </source>
</evidence>
<dbReference type="Pfam" id="PF01426">
    <property type="entry name" value="BAH"/>
    <property type="match status" value="1"/>
</dbReference>
<evidence type="ECO:0000256" key="2">
    <source>
        <dbReference type="ARBA" id="ARBA00022603"/>
    </source>
</evidence>
<keyword evidence="3 8" id="KW-0808">Transferase</keyword>
<protein>
    <recommendedName>
        <fullName evidence="10">Cytosine-specific methyltransferase</fullName>
        <ecNumber evidence="10">2.1.1.37</ecNumber>
    </recommendedName>
</protein>
<comment type="catalytic activity">
    <reaction evidence="10">
        <text>a 2'-deoxycytidine in DNA + S-adenosyl-L-methionine = a 5-methyl-2'-deoxycytidine in DNA + S-adenosyl-L-homocysteine + H(+)</text>
        <dbReference type="Rhea" id="RHEA:13681"/>
        <dbReference type="Rhea" id="RHEA-COMP:11369"/>
        <dbReference type="Rhea" id="RHEA-COMP:11370"/>
        <dbReference type="ChEBI" id="CHEBI:15378"/>
        <dbReference type="ChEBI" id="CHEBI:57856"/>
        <dbReference type="ChEBI" id="CHEBI:59789"/>
        <dbReference type="ChEBI" id="CHEBI:85452"/>
        <dbReference type="ChEBI" id="CHEBI:85454"/>
        <dbReference type="EC" id="2.1.1.37"/>
    </reaction>
</comment>
<dbReference type="OrthoDB" id="5577209at2759"/>
<dbReference type="InterPro" id="IPR029063">
    <property type="entry name" value="SAM-dependent_MTases_sf"/>
</dbReference>
<reference evidence="12" key="1">
    <citation type="submission" date="2021-06" db="EMBL/GenBank/DDBJ databases">
        <authorList>
            <person name="Kallberg Y."/>
            <person name="Tangrot J."/>
            <person name="Rosling A."/>
        </authorList>
    </citation>
    <scope>NUCLEOTIDE SEQUENCE</scope>
    <source>
        <strain evidence="12">AZ414A</strain>
    </source>
</reference>
<dbReference type="GO" id="GO:0003682">
    <property type="term" value="F:chromatin binding"/>
    <property type="evidence" value="ECO:0007669"/>
    <property type="project" value="InterPro"/>
</dbReference>
<evidence type="ECO:0000256" key="4">
    <source>
        <dbReference type="ARBA" id="ARBA00022691"/>
    </source>
</evidence>
<keyword evidence="6" id="KW-0539">Nucleus</keyword>
<dbReference type="PANTHER" id="PTHR10629:SF52">
    <property type="entry name" value="DNA (CYTOSINE-5)-METHYLTRANSFERASE 1"/>
    <property type="match status" value="1"/>
</dbReference>
<dbReference type="GO" id="GO:0003677">
    <property type="term" value="F:DNA binding"/>
    <property type="evidence" value="ECO:0007669"/>
    <property type="project" value="UniProtKB-KW"/>
</dbReference>
<evidence type="ECO:0000256" key="1">
    <source>
        <dbReference type="ARBA" id="ARBA00004123"/>
    </source>
</evidence>
<evidence type="ECO:0000256" key="9">
    <source>
        <dbReference type="RuleBase" id="RU000416"/>
    </source>
</evidence>
<dbReference type="GO" id="GO:0005634">
    <property type="term" value="C:nucleus"/>
    <property type="evidence" value="ECO:0007669"/>
    <property type="project" value="UniProtKB-SubCell"/>
</dbReference>
<accession>A0A9N9A5A3</accession>
<dbReference type="InterPro" id="IPR043151">
    <property type="entry name" value="BAH_sf"/>
</dbReference>
<evidence type="ECO:0000259" key="11">
    <source>
        <dbReference type="PROSITE" id="PS51038"/>
    </source>
</evidence>
<dbReference type="EMBL" id="CAJVPK010000500">
    <property type="protein sequence ID" value="CAG8518555.1"/>
    <property type="molecule type" value="Genomic_DNA"/>
</dbReference>
<proteinExistence type="inferred from homology"/>
<dbReference type="GO" id="GO:0044027">
    <property type="term" value="P:negative regulation of gene expression via chromosomal CpG island methylation"/>
    <property type="evidence" value="ECO:0007669"/>
    <property type="project" value="TreeGrafter"/>
</dbReference>
<dbReference type="Proteomes" id="UP000789706">
    <property type="component" value="Unassembled WGS sequence"/>
</dbReference>
<evidence type="ECO:0000256" key="6">
    <source>
        <dbReference type="ARBA" id="ARBA00023242"/>
    </source>
</evidence>
<name>A0A9N9A5A3_9GLOM</name>
<keyword evidence="13" id="KW-1185">Reference proteome</keyword>
<dbReference type="InterPro" id="IPR001525">
    <property type="entry name" value="C5_MeTfrase"/>
</dbReference>
<keyword evidence="5" id="KW-0238">DNA-binding</keyword>
<dbReference type="PANTHER" id="PTHR10629">
    <property type="entry name" value="CYTOSINE-SPECIFIC METHYLTRANSFERASE"/>
    <property type="match status" value="1"/>
</dbReference>
<dbReference type="GO" id="GO:0006346">
    <property type="term" value="P:DNA methylation-dependent constitutive heterochromatin formation"/>
    <property type="evidence" value="ECO:0007669"/>
    <property type="project" value="InterPro"/>
</dbReference>
<keyword evidence="4 8" id="KW-0949">S-adenosyl-L-methionine</keyword>
<dbReference type="GO" id="GO:0032259">
    <property type="term" value="P:methylation"/>
    <property type="evidence" value="ECO:0007669"/>
    <property type="project" value="UniProtKB-KW"/>
</dbReference>
<keyword evidence="2 8" id="KW-0489">Methyltransferase</keyword>
<dbReference type="AlphaFoldDB" id="A0A9N9A5A3"/>
<dbReference type="PROSITE" id="PS51679">
    <property type="entry name" value="SAM_MT_C5"/>
    <property type="match status" value="1"/>
</dbReference>
<dbReference type="InterPro" id="IPR018117">
    <property type="entry name" value="C5_DNA_meth_AS"/>
</dbReference>
<dbReference type="EC" id="2.1.1.37" evidence="10"/>
<organism evidence="12 13">
    <name type="scientific">Diversispora eburnea</name>
    <dbReference type="NCBI Taxonomy" id="1213867"/>
    <lineage>
        <taxon>Eukaryota</taxon>
        <taxon>Fungi</taxon>
        <taxon>Fungi incertae sedis</taxon>
        <taxon>Mucoromycota</taxon>
        <taxon>Glomeromycotina</taxon>
        <taxon>Glomeromycetes</taxon>
        <taxon>Diversisporales</taxon>
        <taxon>Diversisporaceae</taxon>
        <taxon>Diversispora</taxon>
    </lineage>
</organism>